<dbReference type="InterPro" id="IPR001509">
    <property type="entry name" value="Epimerase_deHydtase"/>
</dbReference>
<comment type="similarity">
    <text evidence="1">Belongs to the NAD(P)-dependent epimerase/dehydratase family.</text>
</comment>
<proteinExistence type="inferred from homology"/>
<reference evidence="5 6" key="1">
    <citation type="submission" date="2018-08" db="EMBL/GenBank/DDBJ databases">
        <title>Pseudooceanicola sediminis CY03 in the family Rhodobacteracea.</title>
        <authorList>
            <person name="Zhang Y.-J."/>
        </authorList>
    </citation>
    <scope>NUCLEOTIDE SEQUENCE [LARGE SCALE GENOMIC DNA]</scope>
    <source>
        <strain evidence="5 6">CY03</strain>
    </source>
</reference>
<dbReference type="PANTHER" id="PTHR43103">
    <property type="entry name" value="NUCLEOSIDE-DIPHOSPHATE-SUGAR EPIMERASE"/>
    <property type="match status" value="1"/>
</dbReference>
<name>A0A399J766_9RHOB</name>
<dbReference type="InterPro" id="IPR036291">
    <property type="entry name" value="NAD(P)-bd_dom_sf"/>
</dbReference>
<keyword evidence="3" id="KW-0520">NAD</keyword>
<keyword evidence="6" id="KW-1185">Reference proteome</keyword>
<dbReference type="GO" id="GO:0016491">
    <property type="term" value="F:oxidoreductase activity"/>
    <property type="evidence" value="ECO:0007669"/>
    <property type="project" value="UniProtKB-KW"/>
</dbReference>
<comment type="caution">
    <text evidence="5">The sequence shown here is derived from an EMBL/GenBank/DDBJ whole genome shotgun (WGS) entry which is preliminary data.</text>
</comment>
<feature type="domain" description="NAD-dependent epimerase/dehydratase" evidence="4">
    <location>
        <begin position="5"/>
        <end position="165"/>
    </location>
</feature>
<sequence>MKRLLITGAAGNLGKLARARLGHLAEVLRLSDIAEMAPAAANEEVVQCDLSDAAAVMDLVKDCDAILHLGGVSVERSWDLIQAGNITGVYNLYEAARAHGHPRIFFATSNHTIGYYRQDQVLDVTDPMKPDGLYGVSKCFGEAMASLYHSKFGQETALIRIGSCFEKPRDRRMMATWMSPDDFVHLVECVFRVPMLGCPVIWGVSDNDACWWDTSTAKLIGWRAKDNSEVYRDEIEAAEACPAPDAPQSVYQGGMFTAEPIHK</sequence>
<evidence type="ECO:0000256" key="3">
    <source>
        <dbReference type="ARBA" id="ARBA00023027"/>
    </source>
</evidence>
<keyword evidence="2" id="KW-0560">Oxidoreductase</keyword>
<organism evidence="5 6">
    <name type="scientific">Pseudooceanicola sediminis</name>
    <dbReference type="NCBI Taxonomy" id="2211117"/>
    <lineage>
        <taxon>Bacteria</taxon>
        <taxon>Pseudomonadati</taxon>
        <taxon>Pseudomonadota</taxon>
        <taxon>Alphaproteobacteria</taxon>
        <taxon>Rhodobacterales</taxon>
        <taxon>Paracoccaceae</taxon>
        <taxon>Pseudooceanicola</taxon>
    </lineage>
</organism>
<accession>A0A399J766</accession>
<gene>
    <name evidence="5" type="ORF">DL237_03775</name>
</gene>
<dbReference type="CDD" id="cd08946">
    <property type="entry name" value="SDR_e"/>
    <property type="match status" value="1"/>
</dbReference>
<protein>
    <submittedName>
        <fullName evidence="5">NAD(P)-dependent oxidoreductase</fullName>
    </submittedName>
</protein>
<dbReference type="Gene3D" id="3.40.50.720">
    <property type="entry name" value="NAD(P)-binding Rossmann-like Domain"/>
    <property type="match status" value="1"/>
</dbReference>
<dbReference type="SUPFAM" id="SSF51735">
    <property type="entry name" value="NAD(P)-binding Rossmann-fold domains"/>
    <property type="match status" value="1"/>
</dbReference>
<dbReference type="AlphaFoldDB" id="A0A399J766"/>
<evidence type="ECO:0000313" key="6">
    <source>
        <dbReference type="Proteomes" id="UP000265848"/>
    </source>
</evidence>
<dbReference type="EMBL" id="QWJJ01000003">
    <property type="protein sequence ID" value="RII39832.1"/>
    <property type="molecule type" value="Genomic_DNA"/>
</dbReference>
<dbReference type="OrthoDB" id="8770295at2"/>
<evidence type="ECO:0000313" key="5">
    <source>
        <dbReference type="EMBL" id="RII39832.1"/>
    </source>
</evidence>
<evidence type="ECO:0000256" key="2">
    <source>
        <dbReference type="ARBA" id="ARBA00023002"/>
    </source>
</evidence>
<dbReference type="Pfam" id="PF01370">
    <property type="entry name" value="Epimerase"/>
    <property type="match status" value="1"/>
</dbReference>
<dbReference type="PANTHER" id="PTHR43103:SF5">
    <property type="entry name" value="4-EPIMERASE, PUTATIVE (AFU_ORTHOLOGUE AFUA_7G00360)-RELATED"/>
    <property type="match status" value="1"/>
</dbReference>
<evidence type="ECO:0000256" key="1">
    <source>
        <dbReference type="ARBA" id="ARBA00007637"/>
    </source>
</evidence>
<dbReference type="RefSeq" id="WP_119397712.1">
    <property type="nucleotide sequence ID" value="NZ_QWJJ01000003.1"/>
</dbReference>
<evidence type="ECO:0000259" key="4">
    <source>
        <dbReference type="Pfam" id="PF01370"/>
    </source>
</evidence>
<dbReference type="Proteomes" id="UP000265848">
    <property type="component" value="Unassembled WGS sequence"/>
</dbReference>